<dbReference type="PANTHER" id="PTHR31384">
    <property type="entry name" value="AUXIN RESPONSE FACTOR 4-RELATED"/>
    <property type="match status" value="1"/>
</dbReference>
<dbReference type="GO" id="GO:0006355">
    <property type="term" value="P:regulation of DNA-templated transcription"/>
    <property type="evidence" value="ECO:0007669"/>
    <property type="project" value="InterPro"/>
</dbReference>
<dbReference type="InterPro" id="IPR044835">
    <property type="entry name" value="ARF_plant"/>
</dbReference>
<comment type="function">
    <text evidence="1 9">Auxin response factors (ARFs) are transcriptional factors that bind specifically to the DNA sequence 5'-TGTCTC-3' found in the auxin-responsive promoter elements (AuxREs).</text>
</comment>
<dbReference type="Proteomes" id="UP000233837">
    <property type="component" value="Unassembled WGS sequence"/>
</dbReference>
<dbReference type="SUPFAM" id="SSF101936">
    <property type="entry name" value="DNA-binding pseudobarrel domain"/>
    <property type="match status" value="1"/>
</dbReference>
<evidence type="ECO:0000313" key="12">
    <source>
        <dbReference type="Proteomes" id="UP000233837"/>
    </source>
</evidence>
<evidence type="ECO:0000256" key="1">
    <source>
        <dbReference type="ARBA" id="ARBA00003182"/>
    </source>
</evidence>
<dbReference type="Gene3D" id="2.30.30.1040">
    <property type="match status" value="1"/>
</dbReference>
<evidence type="ECO:0000256" key="6">
    <source>
        <dbReference type="ARBA" id="ARBA00023163"/>
    </source>
</evidence>
<evidence type="ECO:0000256" key="4">
    <source>
        <dbReference type="ARBA" id="ARBA00023015"/>
    </source>
</evidence>
<evidence type="ECO:0000256" key="2">
    <source>
        <dbReference type="ARBA" id="ARBA00004123"/>
    </source>
</evidence>
<evidence type="ECO:0000256" key="3">
    <source>
        <dbReference type="ARBA" id="ARBA00007853"/>
    </source>
</evidence>
<accession>A0A2I0VNK2</accession>
<keyword evidence="8 9" id="KW-0927">Auxin signaling pathway</keyword>
<reference evidence="11 12" key="1">
    <citation type="journal article" date="2016" name="Sci. Rep.">
        <title>The Dendrobium catenatum Lindl. genome sequence provides insights into polysaccharide synthase, floral development and adaptive evolution.</title>
        <authorList>
            <person name="Zhang G.Q."/>
            <person name="Xu Q."/>
            <person name="Bian C."/>
            <person name="Tsai W.C."/>
            <person name="Yeh C.M."/>
            <person name="Liu K.W."/>
            <person name="Yoshida K."/>
            <person name="Zhang L.S."/>
            <person name="Chang S.B."/>
            <person name="Chen F."/>
            <person name="Shi Y."/>
            <person name="Su Y.Y."/>
            <person name="Zhang Y.Q."/>
            <person name="Chen L.J."/>
            <person name="Yin Y."/>
            <person name="Lin M."/>
            <person name="Huang H."/>
            <person name="Deng H."/>
            <person name="Wang Z.W."/>
            <person name="Zhu S.L."/>
            <person name="Zhao X."/>
            <person name="Deng C."/>
            <person name="Niu S.C."/>
            <person name="Huang J."/>
            <person name="Wang M."/>
            <person name="Liu G.H."/>
            <person name="Yang H.J."/>
            <person name="Xiao X.J."/>
            <person name="Hsiao Y.Y."/>
            <person name="Wu W.L."/>
            <person name="Chen Y.Y."/>
            <person name="Mitsuda N."/>
            <person name="Ohme-Takagi M."/>
            <person name="Luo Y.B."/>
            <person name="Van de Peer Y."/>
            <person name="Liu Z.J."/>
        </authorList>
    </citation>
    <scope>NUCLEOTIDE SEQUENCE [LARGE SCALE GENOMIC DNA]</scope>
    <source>
        <tissue evidence="11">The whole plant</tissue>
    </source>
</reference>
<dbReference type="Gene3D" id="2.40.330.10">
    <property type="entry name" value="DNA-binding pseudobarrel domain"/>
    <property type="match status" value="1"/>
</dbReference>
<evidence type="ECO:0000259" key="10">
    <source>
        <dbReference type="PROSITE" id="PS50863"/>
    </source>
</evidence>
<dbReference type="CDD" id="cd10017">
    <property type="entry name" value="B3_DNA"/>
    <property type="match status" value="1"/>
</dbReference>
<gene>
    <name evidence="11" type="primary">ARF13</name>
    <name evidence="11" type="ORF">MA16_Dca004597</name>
</gene>
<organism evidence="11 12">
    <name type="scientific">Dendrobium catenatum</name>
    <dbReference type="NCBI Taxonomy" id="906689"/>
    <lineage>
        <taxon>Eukaryota</taxon>
        <taxon>Viridiplantae</taxon>
        <taxon>Streptophyta</taxon>
        <taxon>Embryophyta</taxon>
        <taxon>Tracheophyta</taxon>
        <taxon>Spermatophyta</taxon>
        <taxon>Magnoliopsida</taxon>
        <taxon>Liliopsida</taxon>
        <taxon>Asparagales</taxon>
        <taxon>Orchidaceae</taxon>
        <taxon>Epidendroideae</taxon>
        <taxon>Malaxideae</taxon>
        <taxon>Dendrobiinae</taxon>
        <taxon>Dendrobium</taxon>
    </lineage>
</organism>
<dbReference type="PROSITE" id="PS50863">
    <property type="entry name" value="B3"/>
    <property type="match status" value="1"/>
</dbReference>
<reference evidence="11 12" key="2">
    <citation type="journal article" date="2017" name="Nature">
        <title>The Apostasia genome and the evolution of orchids.</title>
        <authorList>
            <person name="Zhang G.Q."/>
            <person name="Liu K.W."/>
            <person name="Li Z."/>
            <person name="Lohaus R."/>
            <person name="Hsiao Y.Y."/>
            <person name="Niu S.C."/>
            <person name="Wang J.Y."/>
            <person name="Lin Y.C."/>
            <person name="Xu Q."/>
            <person name="Chen L.J."/>
            <person name="Yoshida K."/>
            <person name="Fujiwara S."/>
            <person name="Wang Z.W."/>
            <person name="Zhang Y.Q."/>
            <person name="Mitsuda N."/>
            <person name="Wang M."/>
            <person name="Liu G.H."/>
            <person name="Pecoraro L."/>
            <person name="Huang H.X."/>
            <person name="Xiao X.J."/>
            <person name="Lin M."/>
            <person name="Wu X.Y."/>
            <person name="Wu W.L."/>
            <person name="Chen Y.Y."/>
            <person name="Chang S.B."/>
            <person name="Sakamoto S."/>
            <person name="Ohme-Takagi M."/>
            <person name="Yagi M."/>
            <person name="Zeng S.J."/>
            <person name="Shen C.Y."/>
            <person name="Yeh C.M."/>
            <person name="Luo Y.B."/>
            <person name="Tsai W.C."/>
            <person name="Van de Peer Y."/>
            <person name="Liu Z.J."/>
        </authorList>
    </citation>
    <scope>NUCLEOTIDE SEQUENCE [LARGE SCALE GENOMIC DNA]</scope>
    <source>
        <tissue evidence="11">The whole plant</tissue>
    </source>
</reference>
<proteinExistence type="inferred from homology"/>
<feature type="domain" description="TF-B3" evidence="10">
    <location>
        <begin position="136"/>
        <end position="231"/>
    </location>
</feature>
<dbReference type="AlphaFoldDB" id="A0A2I0VNK2"/>
<keyword evidence="12" id="KW-1185">Reference proteome</keyword>
<keyword evidence="5 9" id="KW-0238">DNA-binding</keyword>
<dbReference type="InterPro" id="IPR015300">
    <property type="entry name" value="DNA-bd_pseudobarrel_sf"/>
</dbReference>
<comment type="subcellular location">
    <subcellularLocation>
        <location evidence="2 9">Nucleus</location>
    </subcellularLocation>
</comment>
<dbReference type="EMBL" id="KZ503378">
    <property type="protein sequence ID" value="PKU64982.1"/>
    <property type="molecule type" value="Genomic_DNA"/>
</dbReference>
<evidence type="ECO:0000256" key="9">
    <source>
        <dbReference type="RuleBase" id="RU004561"/>
    </source>
</evidence>
<dbReference type="SMART" id="SM01019">
    <property type="entry name" value="B3"/>
    <property type="match status" value="1"/>
</dbReference>
<dbReference type="InterPro" id="IPR010525">
    <property type="entry name" value="ARF_dom"/>
</dbReference>
<evidence type="ECO:0000313" key="11">
    <source>
        <dbReference type="EMBL" id="PKU64982.1"/>
    </source>
</evidence>
<name>A0A2I0VNK2_9ASPA</name>
<dbReference type="GO" id="GO:0003677">
    <property type="term" value="F:DNA binding"/>
    <property type="evidence" value="ECO:0007669"/>
    <property type="project" value="UniProtKB-KW"/>
</dbReference>
<evidence type="ECO:0000256" key="5">
    <source>
        <dbReference type="ARBA" id="ARBA00023125"/>
    </source>
</evidence>
<comment type="similarity">
    <text evidence="3 9">Belongs to the ARF family.</text>
</comment>
<protein>
    <recommendedName>
        <fullName evidence="9">Auxin response factor</fullName>
    </recommendedName>
</protein>
<dbReference type="GO" id="GO:0009734">
    <property type="term" value="P:auxin-activated signaling pathway"/>
    <property type="evidence" value="ECO:0007669"/>
    <property type="project" value="UniProtKB-KW"/>
</dbReference>
<sequence length="385" mass="43406">MNPEMPYFPWKGKKIQVDTMPSKIDKGKALSAAGESPVIDRAIWKPLAFSSPNFPSAGSDVYYFSEGHAEQCGSRLPKYLFPSFAFSCHLAAVNLHADPTTEQVFATFSLTTDFSSPATTTAKTFSGGGVTSVVKTLSKSETNRKNKSLVLTLPSRAHEVFRNLKDDDLDIYDLNNQRWRFGHMVSGSPPMHVLTSGWHHFFSSKNLVAGDVVVFVRDADGIIFVGFRRCDSDECDAIAMNVDAASSSSTTKTLRKKREEPEMVIEAYRWAVEYGEGMVEGRFYPDSKLPVYVVKKEVVETAMSVQWKRGMRVQKKWEMADGFTCWLHGTVRALSPESIKNPWRMLEVIWDKTTCKRTMENPWDVEPVQALITEMPEEEEILILD</sequence>
<dbReference type="InterPro" id="IPR003340">
    <property type="entry name" value="B3_DNA-bd"/>
</dbReference>
<dbReference type="GO" id="GO:0005634">
    <property type="term" value="C:nucleus"/>
    <property type="evidence" value="ECO:0007669"/>
    <property type="project" value="UniProtKB-SubCell"/>
</dbReference>
<keyword evidence="6 9" id="KW-0804">Transcription</keyword>
<dbReference type="Pfam" id="PF02362">
    <property type="entry name" value="B3"/>
    <property type="match status" value="1"/>
</dbReference>
<dbReference type="Pfam" id="PF06507">
    <property type="entry name" value="ARF_AD"/>
    <property type="match status" value="1"/>
</dbReference>
<keyword evidence="4 9" id="KW-0805">Transcription regulation</keyword>
<evidence type="ECO:0000256" key="8">
    <source>
        <dbReference type="ARBA" id="ARBA00023294"/>
    </source>
</evidence>
<keyword evidence="7 9" id="KW-0539">Nucleus</keyword>
<dbReference type="PANTHER" id="PTHR31384:SF94">
    <property type="entry name" value="AUXIN RESPONSE FACTOR 17"/>
    <property type="match status" value="1"/>
</dbReference>
<evidence type="ECO:0000256" key="7">
    <source>
        <dbReference type="ARBA" id="ARBA00023242"/>
    </source>
</evidence>
<comment type="subunit">
    <text evidence="9">Homodimers and heterodimers.</text>
</comment>